<evidence type="ECO:0000313" key="1">
    <source>
        <dbReference type="EMBL" id="SDV04066.1"/>
    </source>
</evidence>
<sequence length="85" mass="9980">MISEADSMLLHHQVRKRGNRALLCHETRLQLSPDHRQLVLSRYVEHYSPQGVRWTERQHRVAVSDLLRWLIAQGEPSTTRLDTKA</sequence>
<organism evidence="1 2">
    <name type="scientific">Pseudomonas mucidolens</name>
    <dbReference type="NCBI Taxonomy" id="46679"/>
    <lineage>
        <taxon>Bacteria</taxon>
        <taxon>Pseudomonadati</taxon>
        <taxon>Pseudomonadota</taxon>
        <taxon>Gammaproteobacteria</taxon>
        <taxon>Pseudomonadales</taxon>
        <taxon>Pseudomonadaceae</taxon>
        <taxon>Pseudomonas</taxon>
    </lineage>
</organism>
<gene>
    <name evidence="1" type="ORF">SAMN05216202_3598</name>
</gene>
<evidence type="ECO:0000313" key="2">
    <source>
        <dbReference type="Proteomes" id="UP000198600"/>
    </source>
</evidence>
<name>A0A1H2NGY5_9PSED</name>
<proteinExistence type="predicted"/>
<accession>A0A1H2NGY5</accession>
<reference evidence="2" key="1">
    <citation type="submission" date="2016-10" db="EMBL/GenBank/DDBJ databases">
        <authorList>
            <person name="Varghese N."/>
            <person name="Submissions S."/>
        </authorList>
    </citation>
    <scope>NUCLEOTIDE SEQUENCE [LARGE SCALE GENOMIC DNA]</scope>
    <source>
        <strain evidence="2">LMG 2223</strain>
    </source>
</reference>
<dbReference type="AlphaFoldDB" id="A0A1H2NGY5"/>
<dbReference type="Proteomes" id="UP000198600">
    <property type="component" value="Chromosome I"/>
</dbReference>
<dbReference type="OrthoDB" id="6982863at2"/>
<keyword evidence="2" id="KW-1185">Reference proteome</keyword>
<dbReference type="STRING" id="46679.SAMN05216202_3598"/>
<protein>
    <submittedName>
        <fullName evidence="1">Uncharacterized protein</fullName>
    </submittedName>
</protein>
<dbReference type="RefSeq" id="WP_084379972.1">
    <property type="nucleotide sequence ID" value="NZ_LS483433.1"/>
</dbReference>
<dbReference type="EMBL" id="LT629802">
    <property type="protein sequence ID" value="SDV04066.1"/>
    <property type="molecule type" value="Genomic_DNA"/>
</dbReference>